<accession>A0A8R1YJV7</accession>
<protein>
    <submittedName>
        <fullName evidence="1">Uncharacterized protein</fullName>
    </submittedName>
</protein>
<dbReference type="AlphaFoldDB" id="A0A2A6BT34"/>
<sequence length="65" mass="7324">MVRTLTTIFQAHSMQAITDKIAGLSASANTSFTRSNASFNSKTKGTMRDIERTRNEQVRGKMWEN</sequence>
<keyword evidence="2" id="KW-1185">Reference proteome</keyword>
<evidence type="ECO:0000313" key="2">
    <source>
        <dbReference type="Proteomes" id="UP000005239"/>
    </source>
</evidence>
<proteinExistence type="predicted"/>
<gene>
    <name evidence="1" type="primary">WBGene00117076</name>
</gene>
<dbReference type="Proteomes" id="UP000005239">
    <property type="component" value="Unassembled WGS sequence"/>
</dbReference>
<evidence type="ECO:0000313" key="1">
    <source>
        <dbReference type="EnsemblMetazoa" id="PPA27522.1"/>
    </source>
</evidence>
<reference evidence="1" key="2">
    <citation type="submission" date="2022-06" db="UniProtKB">
        <authorList>
            <consortium name="EnsemblMetazoa"/>
        </authorList>
    </citation>
    <scope>IDENTIFICATION</scope>
    <source>
        <strain evidence="1">PS312</strain>
    </source>
</reference>
<accession>A0A2A6BT34</accession>
<organism evidence="1 2">
    <name type="scientific">Pristionchus pacificus</name>
    <name type="common">Parasitic nematode worm</name>
    <dbReference type="NCBI Taxonomy" id="54126"/>
    <lineage>
        <taxon>Eukaryota</taxon>
        <taxon>Metazoa</taxon>
        <taxon>Ecdysozoa</taxon>
        <taxon>Nematoda</taxon>
        <taxon>Chromadorea</taxon>
        <taxon>Rhabditida</taxon>
        <taxon>Rhabditina</taxon>
        <taxon>Diplogasteromorpha</taxon>
        <taxon>Diplogasteroidea</taxon>
        <taxon>Neodiplogasteridae</taxon>
        <taxon>Pristionchus</taxon>
    </lineage>
</organism>
<reference evidence="2" key="1">
    <citation type="journal article" date="2008" name="Nat. Genet.">
        <title>The Pristionchus pacificus genome provides a unique perspective on nematode lifestyle and parasitism.</title>
        <authorList>
            <person name="Dieterich C."/>
            <person name="Clifton S.W."/>
            <person name="Schuster L.N."/>
            <person name="Chinwalla A."/>
            <person name="Delehaunty K."/>
            <person name="Dinkelacker I."/>
            <person name="Fulton L."/>
            <person name="Fulton R."/>
            <person name="Godfrey J."/>
            <person name="Minx P."/>
            <person name="Mitreva M."/>
            <person name="Roeseler W."/>
            <person name="Tian H."/>
            <person name="Witte H."/>
            <person name="Yang S.P."/>
            <person name="Wilson R.K."/>
            <person name="Sommer R.J."/>
        </authorList>
    </citation>
    <scope>NUCLEOTIDE SEQUENCE [LARGE SCALE GENOMIC DNA]</scope>
    <source>
        <strain evidence="2">PS312</strain>
    </source>
</reference>
<dbReference type="EnsemblMetazoa" id="PPA27522.1">
    <property type="protein sequence ID" value="PPA27522.1"/>
    <property type="gene ID" value="WBGene00117076"/>
</dbReference>
<dbReference type="OrthoDB" id="1922221at2759"/>
<name>A0A2A6BT34_PRIPA</name>